<protein>
    <submittedName>
        <fullName evidence="2">Uncharacterized protein</fullName>
    </submittedName>
</protein>
<dbReference type="GO" id="GO:0016042">
    <property type="term" value="P:lipid catabolic process"/>
    <property type="evidence" value="ECO:0007669"/>
    <property type="project" value="InterPro"/>
</dbReference>
<dbReference type="Proteomes" id="UP000095751">
    <property type="component" value="Unassembled WGS sequence"/>
</dbReference>
<feature type="region of interest" description="Disordered" evidence="1">
    <location>
        <begin position="185"/>
        <end position="231"/>
    </location>
</feature>
<dbReference type="GO" id="GO:0005509">
    <property type="term" value="F:calcium ion binding"/>
    <property type="evidence" value="ECO:0007669"/>
    <property type="project" value="InterPro"/>
</dbReference>
<organism evidence="2 3">
    <name type="scientific">Fragilariopsis cylindrus CCMP1102</name>
    <dbReference type="NCBI Taxonomy" id="635003"/>
    <lineage>
        <taxon>Eukaryota</taxon>
        <taxon>Sar</taxon>
        <taxon>Stramenopiles</taxon>
        <taxon>Ochrophyta</taxon>
        <taxon>Bacillariophyta</taxon>
        <taxon>Bacillariophyceae</taxon>
        <taxon>Bacillariophycidae</taxon>
        <taxon>Bacillariales</taxon>
        <taxon>Bacillariaceae</taxon>
        <taxon>Fragilariopsis</taxon>
    </lineage>
</organism>
<dbReference type="AlphaFoldDB" id="A0A1E7EU67"/>
<reference evidence="2 3" key="1">
    <citation type="submission" date="2016-09" db="EMBL/GenBank/DDBJ databases">
        <title>Extensive genetic diversity and differential bi-allelic expression allows diatom success in the polar Southern Ocean.</title>
        <authorList>
            <consortium name="DOE Joint Genome Institute"/>
            <person name="Mock T."/>
            <person name="Otillar R.P."/>
            <person name="Strauss J."/>
            <person name="Dupont C."/>
            <person name="Frickenhaus S."/>
            <person name="Maumus F."/>
            <person name="Mcmullan M."/>
            <person name="Sanges R."/>
            <person name="Schmutz J."/>
            <person name="Toseland A."/>
            <person name="Valas R."/>
            <person name="Veluchamy A."/>
            <person name="Ward B.J."/>
            <person name="Allen A."/>
            <person name="Barry K."/>
            <person name="Falciatore A."/>
            <person name="Ferrante M."/>
            <person name="Fortunato A.E."/>
            <person name="Gloeckner G."/>
            <person name="Gruber A."/>
            <person name="Hipkin R."/>
            <person name="Janech M."/>
            <person name="Kroth P."/>
            <person name="Leese F."/>
            <person name="Lindquist E."/>
            <person name="Lyon B.R."/>
            <person name="Martin J."/>
            <person name="Mayer C."/>
            <person name="Parker M."/>
            <person name="Quesneville H."/>
            <person name="Raymond J."/>
            <person name="Uhlig C."/>
            <person name="Valentin K.U."/>
            <person name="Worden A.Z."/>
            <person name="Armbrust E.V."/>
            <person name="Bowler C."/>
            <person name="Green B."/>
            <person name="Moulton V."/>
            <person name="Van Oosterhout C."/>
            <person name="Grigoriev I."/>
        </authorList>
    </citation>
    <scope>NUCLEOTIDE SEQUENCE [LARGE SCALE GENOMIC DNA]</scope>
    <source>
        <strain evidence="2 3">CCMP1102</strain>
    </source>
</reference>
<feature type="compositionally biased region" description="Basic and acidic residues" evidence="1">
    <location>
        <begin position="185"/>
        <end position="210"/>
    </location>
</feature>
<evidence type="ECO:0000313" key="2">
    <source>
        <dbReference type="EMBL" id="OEU09580.1"/>
    </source>
</evidence>
<feature type="compositionally biased region" description="Acidic residues" evidence="1">
    <location>
        <begin position="211"/>
        <end position="231"/>
    </location>
</feature>
<dbReference type="EMBL" id="KV784375">
    <property type="protein sequence ID" value="OEU09580.1"/>
    <property type="molecule type" value="Genomic_DNA"/>
</dbReference>
<keyword evidence="3" id="KW-1185">Reference proteome</keyword>
<evidence type="ECO:0000313" key="3">
    <source>
        <dbReference type="Proteomes" id="UP000095751"/>
    </source>
</evidence>
<proteinExistence type="predicted"/>
<gene>
    <name evidence="2" type="ORF">FRACYDRAFT_195029</name>
</gene>
<evidence type="ECO:0000256" key="1">
    <source>
        <dbReference type="SAM" id="MobiDB-lite"/>
    </source>
</evidence>
<name>A0A1E7EU67_9STRA</name>
<dbReference type="OrthoDB" id="42769at2759"/>
<sequence length="231" mass="26136">MDGEPKFCKPYKCSKGKTPVNKWPLSFKSSGCASLGGGGMSMTVPGGSDKNGPQEGCCDQRTACLQICGNTKMNCDEEFKQCTNDVCSKATDEKKCTESTSIFSIMINFENCSTYDQQQYSHCTCVATDDVPNAQKEILRKFYKKFSPDSIDKVDGLAEKVDTPRKMANLLGKLVKKFYPKTIQKIKDPQQERMERMMKDGDYAKEKTEEKEVEEDEHREEDEEDEDVQEL</sequence>
<dbReference type="Pfam" id="PF06951">
    <property type="entry name" value="PLA2G12"/>
    <property type="match status" value="1"/>
</dbReference>
<dbReference type="GO" id="GO:0005576">
    <property type="term" value="C:extracellular region"/>
    <property type="evidence" value="ECO:0007669"/>
    <property type="project" value="InterPro"/>
</dbReference>
<dbReference type="KEGG" id="fcy:FRACYDRAFT_195029"/>
<dbReference type="GO" id="GO:0004623">
    <property type="term" value="F:phospholipase A2 activity"/>
    <property type="evidence" value="ECO:0007669"/>
    <property type="project" value="InterPro"/>
</dbReference>
<dbReference type="PANTHER" id="PTHR12824">
    <property type="entry name" value="GROUP XII SECRETORY PHOSPHOLIPASE A2 FAMILY MEMBER"/>
    <property type="match status" value="1"/>
</dbReference>
<dbReference type="InParanoid" id="A0A1E7EU67"/>
<accession>A0A1E7EU67</accession>
<dbReference type="InterPro" id="IPR010711">
    <property type="entry name" value="PLA2G12"/>
</dbReference>
<dbReference type="PANTHER" id="PTHR12824:SF8">
    <property type="entry name" value="GXIVSPLA2, ISOFORM A"/>
    <property type="match status" value="1"/>
</dbReference>